<evidence type="ECO:0000256" key="4">
    <source>
        <dbReference type="ARBA" id="ARBA00022771"/>
    </source>
</evidence>
<feature type="domain" description="C2H2-type" evidence="9">
    <location>
        <begin position="67"/>
        <end position="92"/>
    </location>
</feature>
<evidence type="ECO:0000256" key="7">
    <source>
        <dbReference type="PROSITE-ProRule" id="PRU00042"/>
    </source>
</evidence>
<dbReference type="Proteomes" id="UP000559256">
    <property type="component" value="Unassembled WGS sequence"/>
</dbReference>
<evidence type="ECO:0000256" key="8">
    <source>
        <dbReference type="SAM" id="MobiDB-lite"/>
    </source>
</evidence>
<dbReference type="SMART" id="SM00355">
    <property type="entry name" value="ZnF_C2H2"/>
    <property type="match status" value="2"/>
</dbReference>
<evidence type="ECO:0000256" key="2">
    <source>
        <dbReference type="ARBA" id="ARBA00022723"/>
    </source>
</evidence>
<dbReference type="GO" id="GO:0000978">
    <property type="term" value="F:RNA polymerase II cis-regulatory region sequence-specific DNA binding"/>
    <property type="evidence" value="ECO:0007669"/>
    <property type="project" value="InterPro"/>
</dbReference>
<keyword evidence="11" id="KW-1185">Reference proteome</keyword>
<dbReference type="GO" id="GO:0000981">
    <property type="term" value="F:DNA-binding transcription factor activity, RNA polymerase II-specific"/>
    <property type="evidence" value="ECO:0007669"/>
    <property type="project" value="InterPro"/>
</dbReference>
<dbReference type="GO" id="GO:0000785">
    <property type="term" value="C:chromatin"/>
    <property type="evidence" value="ECO:0007669"/>
    <property type="project" value="TreeGrafter"/>
</dbReference>
<keyword evidence="3" id="KW-0677">Repeat</keyword>
<feature type="compositionally biased region" description="Polar residues" evidence="8">
    <location>
        <begin position="238"/>
        <end position="253"/>
    </location>
</feature>
<keyword evidence="4 7" id="KW-0863">Zinc-finger</keyword>
<gene>
    <name evidence="10" type="ORF">D9758_009713</name>
</gene>
<protein>
    <recommendedName>
        <fullName evidence="9">C2H2-type domain-containing protein</fullName>
    </recommendedName>
</protein>
<proteinExistence type="predicted"/>
<dbReference type="InterPro" id="IPR051059">
    <property type="entry name" value="VerF-like"/>
</dbReference>
<dbReference type="OrthoDB" id="8922241at2759"/>
<keyword evidence="6" id="KW-0539">Nucleus</keyword>
<feature type="compositionally biased region" description="Basic and acidic residues" evidence="8">
    <location>
        <begin position="336"/>
        <end position="367"/>
    </location>
</feature>
<feature type="region of interest" description="Disordered" evidence="8">
    <location>
        <begin position="1"/>
        <end position="30"/>
    </location>
</feature>
<dbReference type="AlphaFoldDB" id="A0A8H5FQP8"/>
<evidence type="ECO:0000313" key="11">
    <source>
        <dbReference type="Proteomes" id="UP000559256"/>
    </source>
</evidence>
<dbReference type="SUPFAM" id="SSF57667">
    <property type="entry name" value="beta-beta-alpha zinc fingers"/>
    <property type="match status" value="1"/>
</dbReference>
<feature type="region of interest" description="Disordered" evidence="8">
    <location>
        <begin position="336"/>
        <end position="389"/>
    </location>
</feature>
<feature type="compositionally biased region" description="Pro residues" evidence="8">
    <location>
        <begin position="269"/>
        <end position="285"/>
    </location>
</feature>
<organism evidence="10 11">
    <name type="scientific">Tetrapyrgos nigripes</name>
    <dbReference type="NCBI Taxonomy" id="182062"/>
    <lineage>
        <taxon>Eukaryota</taxon>
        <taxon>Fungi</taxon>
        <taxon>Dikarya</taxon>
        <taxon>Basidiomycota</taxon>
        <taxon>Agaricomycotina</taxon>
        <taxon>Agaricomycetes</taxon>
        <taxon>Agaricomycetidae</taxon>
        <taxon>Agaricales</taxon>
        <taxon>Marasmiineae</taxon>
        <taxon>Marasmiaceae</taxon>
        <taxon>Tetrapyrgos</taxon>
    </lineage>
</organism>
<dbReference type="GO" id="GO:0005634">
    <property type="term" value="C:nucleus"/>
    <property type="evidence" value="ECO:0007669"/>
    <property type="project" value="UniProtKB-SubCell"/>
</dbReference>
<dbReference type="EMBL" id="JAACJM010000114">
    <property type="protein sequence ID" value="KAF5345193.1"/>
    <property type="molecule type" value="Genomic_DNA"/>
</dbReference>
<accession>A0A8H5FQP8</accession>
<name>A0A8H5FQP8_9AGAR</name>
<feature type="domain" description="C2H2-type" evidence="9">
    <location>
        <begin position="35"/>
        <end position="63"/>
    </location>
</feature>
<dbReference type="Pfam" id="PF00096">
    <property type="entry name" value="zf-C2H2"/>
    <property type="match status" value="2"/>
</dbReference>
<comment type="caution">
    <text evidence="10">The sequence shown here is derived from an EMBL/GenBank/DDBJ whole genome shotgun (WGS) entry which is preliminary data.</text>
</comment>
<evidence type="ECO:0000259" key="9">
    <source>
        <dbReference type="PROSITE" id="PS50157"/>
    </source>
</evidence>
<evidence type="ECO:0000313" key="10">
    <source>
        <dbReference type="EMBL" id="KAF5345193.1"/>
    </source>
</evidence>
<dbReference type="InterPro" id="IPR036236">
    <property type="entry name" value="Znf_C2H2_sf"/>
</dbReference>
<dbReference type="PROSITE" id="PS00028">
    <property type="entry name" value="ZINC_FINGER_C2H2_1"/>
    <property type="match status" value="1"/>
</dbReference>
<keyword evidence="5" id="KW-0862">Zinc</keyword>
<reference evidence="10 11" key="1">
    <citation type="journal article" date="2020" name="ISME J.">
        <title>Uncovering the hidden diversity of litter-decomposition mechanisms in mushroom-forming fungi.</title>
        <authorList>
            <person name="Floudas D."/>
            <person name="Bentzer J."/>
            <person name="Ahren D."/>
            <person name="Johansson T."/>
            <person name="Persson P."/>
            <person name="Tunlid A."/>
        </authorList>
    </citation>
    <scope>NUCLEOTIDE SEQUENCE [LARGE SCALE GENOMIC DNA]</scope>
    <source>
        <strain evidence="10 11">CBS 291.85</strain>
    </source>
</reference>
<keyword evidence="2" id="KW-0479">Metal-binding</keyword>
<dbReference type="PROSITE" id="PS50157">
    <property type="entry name" value="ZINC_FINGER_C2H2_2"/>
    <property type="match status" value="2"/>
</dbReference>
<dbReference type="PANTHER" id="PTHR40626">
    <property type="entry name" value="MIP31509P"/>
    <property type="match status" value="1"/>
</dbReference>
<dbReference type="PANTHER" id="PTHR40626:SF11">
    <property type="entry name" value="ZINC FINGER PROTEIN YPR022C"/>
    <property type="match status" value="1"/>
</dbReference>
<dbReference type="GO" id="GO:0008270">
    <property type="term" value="F:zinc ion binding"/>
    <property type="evidence" value="ECO:0007669"/>
    <property type="project" value="UniProtKB-KW"/>
</dbReference>
<evidence type="ECO:0000256" key="3">
    <source>
        <dbReference type="ARBA" id="ARBA00022737"/>
    </source>
</evidence>
<comment type="subcellular location">
    <subcellularLocation>
        <location evidence="1">Nucleus</location>
    </subcellularLocation>
</comment>
<feature type="region of interest" description="Disordered" evidence="8">
    <location>
        <begin position="83"/>
        <end position="131"/>
    </location>
</feature>
<dbReference type="Gene3D" id="3.30.160.60">
    <property type="entry name" value="Classic Zinc Finger"/>
    <property type="match status" value="2"/>
</dbReference>
<feature type="compositionally biased region" description="Low complexity" evidence="8">
    <location>
        <begin position="108"/>
        <end position="131"/>
    </location>
</feature>
<evidence type="ECO:0000256" key="5">
    <source>
        <dbReference type="ARBA" id="ARBA00022833"/>
    </source>
</evidence>
<feature type="region of interest" description="Disordered" evidence="8">
    <location>
        <begin position="175"/>
        <end position="313"/>
    </location>
</feature>
<evidence type="ECO:0000256" key="6">
    <source>
        <dbReference type="ARBA" id="ARBA00023242"/>
    </source>
</evidence>
<feature type="compositionally biased region" description="Low complexity" evidence="8">
    <location>
        <begin position="208"/>
        <end position="230"/>
    </location>
</feature>
<dbReference type="InterPro" id="IPR013087">
    <property type="entry name" value="Znf_C2H2_type"/>
</dbReference>
<evidence type="ECO:0000256" key="1">
    <source>
        <dbReference type="ARBA" id="ARBA00004123"/>
    </source>
</evidence>
<sequence>MVRASSADESPGKKESTLSKKKAVEKKKTSVAGVWPCKMNGCNKQFAREADLKRHQRTTKVHSMPGFACPQCDATFTRTDALRRHQKSRHNGVIIEPMDQDKKESEEGQSSRSSSEAPSPSKKGKAPAKISALAQTVQGKPGASGPATGHTSYYRQHTANMSPYVPTRLTAAQWSNHQWPDGRPPPPMGSMAVFYIPPSAPTPHHPSDSASVASPPPASASSSHTQVSSHTTEDNAEPSGSVSNRSARASPTLASGPPTEDNGRKGTPVPAPPPEPPSLPEPPFHNRPKNESKKQSPPPEPPEQTASPDPSIAMFTKVLGMDIMRNGIQRVLETAKARDETAGSHSPVEEVKEMKKSPESLVEDRSRPPLQPSIPEHGYGSPMERPQPLEHMLTEDGEPMLNPGLAVSHSTFSIQI</sequence>